<evidence type="ECO:0000313" key="2">
    <source>
        <dbReference type="Proteomes" id="UP000008744"/>
    </source>
</evidence>
<sequence>MSDSGNNHFESFNEAVRIKKSICQVLEDQFKQCQDGKLPVSGSPASSPIRVWLCPEIRGALMDTIRRRLIYESDQVLSLERELGETWAILVEFSKCVQNAKTDIEYVLAMIRTAAATLEKDFHV</sequence>
<accession>B4GTC5</accession>
<gene>
    <name evidence="1" type="primary">Dper\GL14321</name>
    <name evidence="1" type="ORF">Dper_GL14321</name>
</gene>
<proteinExistence type="predicted"/>
<organism evidence="2">
    <name type="scientific">Drosophila persimilis</name>
    <name type="common">Fruit fly</name>
    <dbReference type="NCBI Taxonomy" id="7234"/>
    <lineage>
        <taxon>Eukaryota</taxon>
        <taxon>Metazoa</taxon>
        <taxon>Ecdysozoa</taxon>
        <taxon>Arthropoda</taxon>
        <taxon>Hexapoda</taxon>
        <taxon>Insecta</taxon>
        <taxon>Pterygota</taxon>
        <taxon>Neoptera</taxon>
        <taxon>Endopterygota</taxon>
        <taxon>Diptera</taxon>
        <taxon>Brachycera</taxon>
        <taxon>Muscomorpha</taxon>
        <taxon>Ephydroidea</taxon>
        <taxon>Drosophilidae</taxon>
        <taxon>Drosophila</taxon>
        <taxon>Sophophora</taxon>
    </lineage>
</organism>
<dbReference type="HOGENOM" id="CLU_2006260_0_0_1"/>
<keyword evidence="2" id="KW-1185">Reference proteome</keyword>
<dbReference type="EMBL" id="CH479190">
    <property type="protein sequence ID" value="EDW25795.1"/>
    <property type="molecule type" value="Genomic_DNA"/>
</dbReference>
<name>B4GTC5_DROPE</name>
<dbReference type="Proteomes" id="UP000008744">
    <property type="component" value="Unassembled WGS sequence"/>
</dbReference>
<evidence type="ECO:0000313" key="1">
    <source>
        <dbReference type="EMBL" id="EDW25795.1"/>
    </source>
</evidence>
<dbReference type="OMA" id="TWAILVE"/>
<reference evidence="1 2" key="1">
    <citation type="journal article" date="2007" name="Nature">
        <title>Evolution of genes and genomes on the Drosophila phylogeny.</title>
        <authorList>
            <consortium name="Drosophila 12 Genomes Consortium"/>
            <person name="Clark A.G."/>
            <person name="Eisen M.B."/>
            <person name="Smith D.R."/>
            <person name="Bergman C.M."/>
            <person name="Oliver B."/>
            <person name="Markow T.A."/>
            <person name="Kaufman T.C."/>
            <person name="Kellis M."/>
            <person name="Gelbart W."/>
            <person name="Iyer V.N."/>
            <person name="Pollard D.A."/>
            <person name="Sackton T.B."/>
            <person name="Larracuente A.M."/>
            <person name="Singh N.D."/>
            <person name="Abad J.P."/>
            <person name="Abt D.N."/>
            <person name="Adryan B."/>
            <person name="Aguade M."/>
            <person name="Akashi H."/>
            <person name="Anderson W.W."/>
            <person name="Aquadro C.F."/>
            <person name="Ardell D.H."/>
            <person name="Arguello R."/>
            <person name="Artieri C.G."/>
            <person name="Barbash D.A."/>
            <person name="Barker D."/>
            <person name="Barsanti P."/>
            <person name="Batterham P."/>
            <person name="Batzoglou S."/>
            <person name="Begun D."/>
            <person name="Bhutkar A."/>
            <person name="Blanco E."/>
            <person name="Bosak S.A."/>
            <person name="Bradley R.K."/>
            <person name="Brand A.D."/>
            <person name="Brent M.R."/>
            <person name="Brooks A.N."/>
            <person name="Brown R.H."/>
            <person name="Butlin R.K."/>
            <person name="Caggese C."/>
            <person name="Calvi B.R."/>
            <person name="Bernardo de Carvalho A."/>
            <person name="Caspi A."/>
            <person name="Castrezana S."/>
            <person name="Celniker S.E."/>
            <person name="Chang J.L."/>
            <person name="Chapple C."/>
            <person name="Chatterji S."/>
            <person name="Chinwalla A."/>
            <person name="Civetta A."/>
            <person name="Clifton S.W."/>
            <person name="Comeron J.M."/>
            <person name="Costello J.C."/>
            <person name="Coyne J.A."/>
            <person name="Daub J."/>
            <person name="David R.G."/>
            <person name="Delcher A.L."/>
            <person name="Delehaunty K."/>
            <person name="Do C.B."/>
            <person name="Ebling H."/>
            <person name="Edwards K."/>
            <person name="Eickbush T."/>
            <person name="Evans J.D."/>
            <person name="Filipski A."/>
            <person name="Findeiss S."/>
            <person name="Freyhult E."/>
            <person name="Fulton L."/>
            <person name="Fulton R."/>
            <person name="Garcia A.C."/>
            <person name="Gardiner A."/>
            <person name="Garfield D.A."/>
            <person name="Garvin B.E."/>
            <person name="Gibson G."/>
            <person name="Gilbert D."/>
            <person name="Gnerre S."/>
            <person name="Godfrey J."/>
            <person name="Good R."/>
            <person name="Gotea V."/>
            <person name="Gravely B."/>
            <person name="Greenberg A.J."/>
            <person name="Griffiths-Jones S."/>
            <person name="Gross S."/>
            <person name="Guigo R."/>
            <person name="Gustafson E.A."/>
            <person name="Haerty W."/>
            <person name="Hahn M.W."/>
            <person name="Halligan D.L."/>
            <person name="Halpern A.L."/>
            <person name="Halter G.M."/>
            <person name="Han M.V."/>
            <person name="Heger A."/>
            <person name="Hillier L."/>
            <person name="Hinrichs A.S."/>
            <person name="Holmes I."/>
            <person name="Hoskins R.A."/>
            <person name="Hubisz M.J."/>
            <person name="Hultmark D."/>
            <person name="Huntley M.A."/>
            <person name="Jaffe D.B."/>
            <person name="Jagadeeshan S."/>
            <person name="Jeck W.R."/>
            <person name="Johnson J."/>
            <person name="Jones C.D."/>
            <person name="Jordan W.C."/>
            <person name="Karpen G.H."/>
            <person name="Kataoka E."/>
            <person name="Keightley P.D."/>
            <person name="Kheradpour P."/>
            <person name="Kirkness E.F."/>
            <person name="Koerich L.B."/>
            <person name="Kristiansen K."/>
            <person name="Kudrna D."/>
            <person name="Kulathinal R.J."/>
            <person name="Kumar S."/>
            <person name="Kwok R."/>
            <person name="Lander E."/>
            <person name="Langley C.H."/>
            <person name="Lapoint R."/>
            <person name="Lazzaro B.P."/>
            <person name="Lee S.J."/>
            <person name="Levesque L."/>
            <person name="Li R."/>
            <person name="Lin C.F."/>
            <person name="Lin M.F."/>
            <person name="Lindblad-Toh K."/>
            <person name="Llopart A."/>
            <person name="Long M."/>
            <person name="Low L."/>
            <person name="Lozovsky E."/>
            <person name="Lu J."/>
            <person name="Luo M."/>
            <person name="Machado C.A."/>
            <person name="Makalowski W."/>
            <person name="Marzo M."/>
            <person name="Matsuda M."/>
            <person name="Matzkin L."/>
            <person name="McAllister B."/>
            <person name="McBride C.S."/>
            <person name="McKernan B."/>
            <person name="McKernan K."/>
            <person name="Mendez-Lago M."/>
            <person name="Minx P."/>
            <person name="Mollenhauer M.U."/>
            <person name="Montooth K."/>
            <person name="Mount S.M."/>
            <person name="Mu X."/>
            <person name="Myers E."/>
            <person name="Negre B."/>
            <person name="Newfeld S."/>
            <person name="Nielsen R."/>
            <person name="Noor M.A."/>
            <person name="O'Grady P."/>
            <person name="Pachter L."/>
            <person name="Papaceit M."/>
            <person name="Parisi M.J."/>
            <person name="Parisi M."/>
            <person name="Parts L."/>
            <person name="Pedersen J.S."/>
            <person name="Pesole G."/>
            <person name="Phillippy A.M."/>
            <person name="Ponting C.P."/>
            <person name="Pop M."/>
            <person name="Porcelli D."/>
            <person name="Powell J.R."/>
            <person name="Prohaska S."/>
            <person name="Pruitt K."/>
            <person name="Puig M."/>
            <person name="Quesneville H."/>
            <person name="Ram K.R."/>
            <person name="Rand D."/>
            <person name="Rasmussen M.D."/>
            <person name="Reed L.K."/>
            <person name="Reenan R."/>
            <person name="Reily A."/>
            <person name="Remington K.A."/>
            <person name="Rieger T.T."/>
            <person name="Ritchie M.G."/>
            <person name="Robin C."/>
            <person name="Rogers Y.H."/>
            <person name="Rohde C."/>
            <person name="Rozas J."/>
            <person name="Rubenfield M.J."/>
            <person name="Ruiz A."/>
            <person name="Russo S."/>
            <person name="Salzberg S.L."/>
            <person name="Sanchez-Gracia A."/>
            <person name="Saranga D.J."/>
            <person name="Sato H."/>
            <person name="Schaeffer S.W."/>
            <person name="Schatz M.C."/>
            <person name="Schlenke T."/>
            <person name="Schwartz R."/>
            <person name="Segarra C."/>
            <person name="Singh R.S."/>
            <person name="Sirot L."/>
            <person name="Sirota M."/>
            <person name="Sisneros N.B."/>
            <person name="Smith C.D."/>
            <person name="Smith T.F."/>
            <person name="Spieth J."/>
            <person name="Stage D.E."/>
            <person name="Stark A."/>
            <person name="Stephan W."/>
            <person name="Strausberg R.L."/>
            <person name="Strempel S."/>
            <person name="Sturgill D."/>
            <person name="Sutton G."/>
            <person name="Sutton G.G."/>
            <person name="Tao W."/>
            <person name="Teichmann S."/>
            <person name="Tobari Y.N."/>
            <person name="Tomimura Y."/>
            <person name="Tsolas J.M."/>
            <person name="Valente V.L."/>
            <person name="Venter E."/>
            <person name="Venter J.C."/>
            <person name="Vicario S."/>
            <person name="Vieira F.G."/>
            <person name="Vilella A.J."/>
            <person name="Villasante A."/>
            <person name="Walenz B."/>
            <person name="Wang J."/>
            <person name="Wasserman M."/>
            <person name="Watts T."/>
            <person name="Wilson D."/>
            <person name="Wilson R.K."/>
            <person name="Wing R.A."/>
            <person name="Wolfner M.F."/>
            <person name="Wong A."/>
            <person name="Wong G.K."/>
            <person name="Wu C.I."/>
            <person name="Wu G."/>
            <person name="Yamamoto D."/>
            <person name="Yang H.P."/>
            <person name="Yang S.P."/>
            <person name="Yorke J.A."/>
            <person name="Yoshida K."/>
            <person name="Zdobnov E."/>
            <person name="Zhang P."/>
            <person name="Zhang Y."/>
            <person name="Zimin A.V."/>
            <person name="Baldwin J."/>
            <person name="Abdouelleil A."/>
            <person name="Abdulkadir J."/>
            <person name="Abebe A."/>
            <person name="Abera B."/>
            <person name="Abreu J."/>
            <person name="Acer S.C."/>
            <person name="Aftuck L."/>
            <person name="Alexander A."/>
            <person name="An P."/>
            <person name="Anderson E."/>
            <person name="Anderson S."/>
            <person name="Arachi H."/>
            <person name="Azer M."/>
            <person name="Bachantsang P."/>
            <person name="Barry A."/>
            <person name="Bayul T."/>
            <person name="Berlin A."/>
            <person name="Bessette D."/>
            <person name="Bloom T."/>
            <person name="Blye J."/>
            <person name="Boguslavskiy L."/>
            <person name="Bonnet C."/>
            <person name="Boukhgalter B."/>
            <person name="Bourzgui I."/>
            <person name="Brown A."/>
            <person name="Cahill P."/>
            <person name="Channer S."/>
            <person name="Cheshatsang Y."/>
            <person name="Chuda L."/>
            <person name="Citroen M."/>
            <person name="Collymore A."/>
            <person name="Cooke P."/>
            <person name="Costello M."/>
            <person name="D'Aco K."/>
            <person name="Daza R."/>
            <person name="De Haan G."/>
            <person name="DeGray S."/>
            <person name="DeMaso C."/>
            <person name="Dhargay N."/>
            <person name="Dooley K."/>
            <person name="Dooley E."/>
            <person name="Doricent M."/>
            <person name="Dorje P."/>
            <person name="Dorjee K."/>
            <person name="Dupes A."/>
            <person name="Elong R."/>
            <person name="Falk J."/>
            <person name="Farina A."/>
            <person name="Faro S."/>
            <person name="Ferguson D."/>
            <person name="Fisher S."/>
            <person name="Foley C.D."/>
            <person name="Franke A."/>
            <person name="Friedrich D."/>
            <person name="Gadbois L."/>
            <person name="Gearin G."/>
            <person name="Gearin C.R."/>
            <person name="Giannoukos G."/>
            <person name="Goode T."/>
            <person name="Graham J."/>
            <person name="Grandbois E."/>
            <person name="Grewal S."/>
            <person name="Gyaltsen K."/>
            <person name="Hafez N."/>
            <person name="Hagos B."/>
            <person name="Hall J."/>
            <person name="Henson C."/>
            <person name="Hollinger A."/>
            <person name="Honan T."/>
            <person name="Huard M.D."/>
            <person name="Hughes L."/>
            <person name="Hurhula B."/>
            <person name="Husby M.E."/>
            <person name="Kamat A."/>
            <person name="Kanga B."/>
            <person name="Kashin S."/>
            <person name="Khazanovich D."/>
            <person name="Kisner P."/>
            <person name="Lance K."/>
            <person name="Lara M."/>
            <person name="Lee W."/>
            <person name="Lennon N."/>
            <person name="Letendre F."/>
            <person name="LeVine R."/>
            <person name="Lipovsky A."/>
            <person name="Liu X."/>
            <person name="Liu J."/>
            <person name="Liu S."/>
            <person name="Lokyitsang T."/>
            <person name="Lokyitsang Y."/>
            <person name="Lubonja R."/>
            <person name="Lui A."/>
            <person name="MacDonald P."/>
            <person name="Magnisalis V."/>
            <person name="Maru K."/>
            <person name="Matthews C."/>
            <person name="McCusker W."/>
            <person name="McDonough S."/>
            <person name="Mehta T."/>
            <person name="Meldrim J."/>
            <person name="Meneus L."/>
            <person name="Mihai O."/>
            <person name="Mihalev A."/>
            <person name="Mihova T."/>
            <person name="Mittelman R."/>
            <person name="Mlenga V."/>
            <person name="Montmayeur A."/>
            <person name="Mulrain L."/>
            <person name="Navidi A."/>
            <person name="Naylor J."/>
            <person name="Negash T."/>
            <person name="Nguyen T."/>
            <person name="Nguyen N."/>
            <person name="Nicol R."/>
            <person name="Norbu C."/>
            <person name="Norbu N."/>
            <person name="Novod N."/>
            <person name="O'Neill B."/>
            <person name="Osman S."/>
            <person name="Markiewicz E."/>
            <person name="Oyono O.L."/>
            <person name="Patti C."/>
            <person name="Phunkhang P."/>
            <person name="Pierre F."/>
            <person name="Priest M."/>
            <person name="Raghuraman S."/>
            <person name="Rege F."/>
            <person name="Reyes R."/>
            <person name="Rise C."/>
            <person name="Rogov P."/>
            <person name="Ross K."/>
            <person name="Ryan E."/>
            <person name="Settipalli S."/>
            <person name="Shea T."/>
            <person name="Sherpa N."/>
            <person name="Shi L."/>
            <person name="Shih D."/>
            <person name="Sparrow T."/>
            <person name="Spaulding J."/>
            <person name="Stalker J."/>
            <person name="Stange-Thomann N."/>
            <person name="Stavropoulos S."/>
            <person name="Stone C."/>
            <person name="Strader C."/>
            <person name="Tesfaye S."/>
            <person name="Thomson T."/>
            <person name="Thoulutsang Y."/>
            <person name="Thoulutsang D."/>
            <person name="Topham K."/>
            <person name="Topping I."/>
            <person name="Tsamla T."/>
            <person name="Vassiliev H."/>
            <person name="Vo A."/>
            <person name="Wangchuk T."/>
            <person name="Wangdi T."/>
            <person name="Weiand M."/>
            <person name="Wilkinson J."/>
            <person name="Wilson A."/>
            <person name="Yadav S."/>
            <person name="Young G."/>
            <person name="Yu Q."/>
            <person name="Zembek L."/>
            <person name="Zhong D."/>
            <person name="Zimmer A."/>
            <person name="Zwirko Z."/>
            <person name="Jaffe D.B."/>
            <person name="Alvarez P."/>
            <person name="Brockman W."/>
            <person name="Butler J."/>
            <person name="Chin C."/>
            <person name="Gnerre S."/>
            <person name="Grabherr M."/>
            <person name="Kleber M."/>
            <person name="Mauceli E."/>
            <person name="MacCallum I."/>
        </authorList>
    </citation>
    <scope>NUCLEOTIDE SEQUENCE [LARGE SCALE GENOMIC DNA]</scope>
    <source>
        <strain evidence="2">MSH-3 / Tucson 14011-0111.49</strain>
    </source>
</reference>
<protein>
    <submittedName>
        <fullName evidence="1">GL14321</fullName>
    </submittedName>
</protein>
<dbReference type="AlphaFoldDB" id="B4GTC5"/>